<keyword evidence="4" id="KW-1185">Reference proteome</keyword>
<feature type="compositionally biased region" description="Basic residues" evidence="2">
    <location>
        <begin position="895"/>
        <end position="917"/>
    </location>
</feature>
<proteinExistence type="predicted"/>
<evidence type="ECO:0008006" key="5">
    <source>
        <dbReference type="Google" id="ProtNLM"/>
    </source>
</evidence>
<dbReference type="SMART" id="SM00320">
    <property type="entry name" value="WD40"/>
    <property type="match status" value="6"/>
</dbReference>
<feature type="region of interest" description="Disordered" evidence="2">
    <location>
        <begin position="873"/>
        <end position="963"/>
    </location>
</feature>
<dbReference type="InterPro" id="IPR015943">
    <property type="entry name" value="WD40/YVTN_repeat-like_dom_sf"/>
</dbReference>
<dbReference type="Gene3D" id="2.130.10.10">
    <property type="entry name" value="YVTN repeat-like/Quinoprotein amine dehydrogenase"/>
    <property type="match status" value="2"/>
</dbReference>
<feature type="repeat" description="WD" evidence="1">
    <location>
        <begin position="638"/>
        <end position="670"/>
    </location>
</feature>
<sequence length="1291" mass="145637">MVAPGEETRSSTVVLPSPALRLLSGGNGTSNRSLFRQDVKQATGKVKKRKQDVLTHGLHRVQHFSCDSPVRFMMYSEAAAAFISLHSDNTVSLYKADGHKQTSSAQLTFTGLTATKIPDRLVGWGPGPVFTLLDSELRPVDVALDGLDIRACQAAEHSSEVVTAGEGNVCVWSVMLMRCKVKIQDGLQHSTFTHMALAPPRCDRPHRAFAACGWVLTVVDLDVGKVLEHKRDLCSGDITAMVYCSQLDCLMVASRDLFIKIWGPDWELRATFEGHIGMVTSIFYCPASSMLLSASVDWTIRCWNVEEGNLVECVDTERENLPLCIGGNRKGDTLFSFSRQGVDFWEIRHLYTLHCELKGDEKPPLRQILVSLFPAPFPTRVLCISGDSDIMLIASKTGAVLTSFKAKQRILCADYCLQKEILLALTETGTVLQANTLTNPITPMQEWKARGQGPWQEKDYVIGYDIQNLPVPGLACWLVLYNYVIDTEGALEEWKSLQEGRGCSHRNKATLTDGKNKFFIILGQHGGCVSVLRLKDGKVLYRAPAHDGQRVTTMKAYPENDYLLSMGEDMTVVVWRVNPYIHECLTQQISVHCGQPLVYLAALGSQLVLTFQEPNSGTYNLMHFDLLNQSHQTKYPPREGHLDDFTGLCVCPDLGVFVSSSLDGTVCIWDEKNQLIRTLQLNAVPECLSYGGFGGELFLAIKGDLYKMNCGTFLPHFYQQMLLYTYRAEPIPDLPIIKNTETCSKRKSVSADKDEEEESPANLLLTEDVPGQEDYESLVTSNMDLARLLQGTVKCKKGKPPSTKETRKEAFDQYMKILYGLPRNTQFEASSCVSQTCLDMQMDSEDTFDPQTFTFDPEPYKKPCKLPALKENVRPKFKLNSPENVEEEKAPATKSKPKTLMKIKPRPAPKPKKPVIVKRKEEPPEIIPPIESPKTPTPPPTPPTPRRWQRTPMPPPPREPSPEVPTFLKQFKEADWFKDLYPDKKCIPSTLSPEDFSMQLLACLNTSLSKMQIVAALQALHSQGLLEKTDQLYQGLINLVPKFVRPYMSPVERATLIEMLNLLMSLKSVGYDLVKKLLTLLAFKKLGLRETVLHMLAALGVNEAEQWLWPELESWDSELQDPSDIWKSLHDRADCWLELWISKYKEHERYLYFRSRAKGQAPTFSMVDVLNYFCAEQKEEYRKARCAVPAGGKDTVLLPLYDCSSQPIIRLGETYSMARIPRPTGLVLPPLRNRPFLTNFPSFISLPLPRITLYPFHVYTDEDWVKAPPRRYFIPQQSYVDYYRSSSVAFK</sequence>
<comment type="caution">
    <text evidence="3">The sequence shown here is derived from an EMBL/GenBank/DDBJ whole genome shotgun (WGS) entry which is preliminary data.</text>
</comment>
<dbReference type="InterPro" id="IPR036322">
    <property type="entry name" value="WD40_repeat_dom_sf"/>
</dbReference>
<keyword evidence="1" id="KW-0853">WD repeat</keyword>
<dbReference type="PROSITE" id="PS50294">
    <property type="entry name" value="WD_REPEATS_REGION"/>
    <property type="match status" value="2"/>
</dbReference>
<evidence type="ECO:0000313" key="3">
    <source>
        <dbReference type="EMBL" id="KAE8279791.1"/>
    </source>
</evidence>
<name>A0A6G0HL84_LARCR</name>
<dbReference type="Pfam" id="PF00400">
    <property type="entry name" value="WD40"/>
    <property type="match status" value="2"/>
</dbReference>
<dbReference type="EMBL" id="REGW02000022">
    <property type="protein sequence ID" value="KAE8279791.1"/>
    <property type="molecule type" value="Genomic_DNA"/>
</dbReference>
<dbReference type="SUPFAM" id="SSF50978">
    <property type="entry name" value="WD40 repeat-like"/>
    <property type="match status" value="2"/>
</dbReference>
<dbReference type="InterPro" id="IPR001680">
    <property type="entry name" value="WD40_rpt"/>
</dbReference>
<feature type="repeat" description="WD" evidence="1">
    <location>
        <begin position="272"/>
        <end position="313"/>
    </location>
</feature>
<accession>A0A6G0HL84</accession>
<dbReference type="Proteomes" id="UP000424527">
    <property type="component" value="Unassembled WGS sequence"/>
</dbReference>
<organism evidence="3 4">
    <name type="scientific">Larimichthys crocea</name>
    <name type="common">Large yellow croaker</name>
    <name type="synonym">Pseudosciaena crocea</name>
    <dbReference type="NCBI Taxonomy" id="215358"/>
    <lineage>
        <taxon>Eukaryota</taxon>
        <taxon>Metazoa</taxon>
        <taxon>Chordata</taxon>
        <taxon>Craniata</taxon>
        <taxon>Vertebrata</taxon>
        <taxon>Euteleostomi</taxon>
        <taxon>Actinopterygii</taxon>
        <taxon>Neopterygii</taxon>
        <taxon>Teleostei</taxon>
        <taxon>Neoteleostei</taxon>
        <taxon>Acanthomorphata</taxon>
        <taxon>Eupercaria</taxon>
        <taxon>Sciaenidae</taxon>
        <taxon>Larimichthys</taxon>
    </lineage>
</organism>
<feature type="compositionally biased region" description="Pro residues" evidence="2">
    <location>
        <begin position="952"/>
        <end position="963"/>
    </location>
</feature>
<dbReference type="PANTHER" id="PTHR45532">
    <property type="entry name" value="WD REPEAT-CONTAINING PROTEIN 97"/>
    <property type="match status" value="1"/>
</dbReference>
<reference evidence="3 4" key="1">
    <citation type="submission" date="2019-07" db="EMBL/GenBank/DDBJ databases">
        <title>Chromosome genome assembly for large yellow croaker.</title>
        <authorList>
            <person name="Xiao S."/>
        </authorList>
    </citation>
    <scope>NUCLEOTIDE SEQUENCE [LARGE SCALE GENOMIC DNA]</scope>
    <source>
        <strain evidence="3">JMULYC20181020</strain>
        <tissue evidence="3">Muscle</tissue>
    </source>
</reference>
<feature type="compositionally biased region" description="Pro residues" evidence="2">
    <location>
        <begin position="925"/>
        <end position="945"/>
    </location>
</feature>
<dbReference type="PANTHER" id="PTHR45532:SF1">
    <property type="entry name" value="WD REPEAT-CONTAINING PROTEIN 97"/>
    <property type="match status" value="1"/>
</dbReference>
<evidence type="ECO:0000256" key="2">
    <source>
        <dbReference type="SAM" id="MobiDB-lite"/>
    </source>
</evidence>
<evidence type="ECO:0000256" key="1">
    <source>
        <dbReference type="PROSITE-ProRule" id="PRU00221"/>
    </source>
</evidence>
<dbReference type="PROSITE" id="PS50082">
    <property type="entry name" value="WD_REPEATS_2"/>
    <property type="match status" value="2"/>
</dbReference>
<protein>
    <recommendedName>
        <fullName evidence="5">WD repeat-containing protein 97</fullName>
    </recommendedName>
</protein>
<evidence type="ECO:0000313" key="4">
    <source>
        <dbReference type="Proteomes" id="UP000424527"/>
    </source>
</evidence>
<gene>
    <name evidence="3" type="ORF">D5F01_LYC21921</name>
</gene>